<organism evidence="4 5">
    <name type="scientific">Altererythrobacter arenosus</name>
    <dbReference type="NCBI Taxonomy" id="3032592"/>
    <lineage>
        <taxon>Bacteria</taxon>
        <taxon>Pseudomonadati</taxon>
        <taxon>Pseudomonadota</taxon>
        <taxon>Alphaproteobacteria</taxon>
        <taxon>Sphingomonadales</taxon>
        <taxon>Erythrobacteraceae</taxon>
        <taxon>Altererythrobacter</taxon>
    </lineage>
</organism>
<evidence type="ECO:0000313" key="4">
    <source>
        <dbReference type="EMBL" id="WFL78538.1"/>
    </source>
</evidence>
<dbReference type="EMBL" id="CP121106">
    <property type="protein sequence ID" value="WFL78538.1"/>
    <property type="molecule type" value="Genomic_DNA"/>
</dbReference>
<dbReference type="RefSeq" id="WP_278017228.1">
    <property type="nucleotide sequence ID" value="NZ_CP121106.1"/>
</dbReference>
<evidence type="ECO:0000313" key="5">
    <source>
        <dbReference type="Proteomes" id="UP001215827"/>
    </source>
</evidence>
<accession>A0ABY8FU50</accession>
<dbReference type="Proteomes" id="UP001215827">
    <property type="component" value="Chromosome"/>
</dbReference>
<dbReference type="PANTHER" id="PTHR30035">
    <property type="entry name" value="LIPOPROTEIN VACJ-RELATED"/>
    <property type="match status" value="1"/>
</dbReference>
<dbReference type="InterPro" id="IPR007428">
    <property type="entry name" value="MlaA"/>
</dbReference>
<dbReference type="Pfam" id="PF04333">
    <property type="entry name" value="MlaA"/>
    <property type="match status" value="1"/>
</dbReference>
<reference evidence="4 5" key="1">
    <citation type="submission" date="2023-03" db="EMBL/GenBank/DDBJ databases">
        <title>Altererythrobacter sp. CAU 1644 isolated from sand.</title>
        <authorList>
            <person name="Kim W."/>
        </authorList>
    </citation>
    <scope>NUCLEOTIDE SEQUENCE [LARGE SCALE GENOMIC DNA]</scope>
    <source>
        <strain evidence="4 5">CAU 1644</strain>
    </source>
</reference>
<evidence type="ECO:0000256" key="3">
    <source>
        <dbReference type="SAM" id="MobiDB-lite"/>
    </source>
</evidence>
<evidence type="ECO:0000256" key="1">
    <source>
        <dbReference type="ARBA" id="ARBA00010634"/>
    </source>
</evidence>
<dbReference type="PRINTS" id="PR01805">
    <property type="entry name" value="VACJLIPOPROT"/>
</dbReference>
<keyword evidence="5" id="KW-1185">Reference proteome</keyword>
<protein>
    <submittedName>
        <fullName evidence="4">VacJ family lipoprotein</fullName>
    </submittedName>
</protein>
<name>A0ABY8FU50_9SPHN</name>
<keyword evidence="2" id="KW-0732">Signal</keyword>
<keyword evidence="4" id="KW-0449">Lipoprotein</keyword>
<gene>
    <name evidence="4" type="ORF">P7228_05595</name>
</gene>
<dbReference type="PANTHER" id="PTHR30035:SF3">
    <property type="entry name" value="INTERMEMBRANE PHOSPHOLIPID TRANSPORT SYSTEM LIPOPROTEIN MLAA"/>
    <property type="match status" value="1"/>
</dbReference>
<proteinExistence type="inferred from homology"/>
<comment type="similarity">
    <text evidence="1">Belongs to the MlaA family.</text>
</comment>
<feature type="region of interest" description="Disordered" evidence="3">
    <location>
        <begin position="21"/>
        <end position="55"/>
    </location>
</feature>
<evidence type="ECO:0000256" key="2">
    <source>
        <dbReference type="ARBA" id="ARBA00022729"/>
    </source>
</evidence>
<sequence>MGLPLASIVLLSSPLPTAPEFPVEQPIFYQSDETAADTQGGEEYGTGDPPAGTQAEAPVEGAIVVTGDAPPPPGDPLEDINLKSFELTQNVDQALVAPLADAYEEELPKPLRRGLRNFLRNLLEPVNFLNYMLQLKPGKAAETLGRFTINSTIGVAGLIDVAKKEPFNLPYRRNGFANTLGYYGVGPGPFLVLPLVGATTLRDVLGSGIDQAVLPFAVGAPFNTPYYGIPAYTVNSLEFRIEFDEKLQKINDSVDPYSSMRETYLCQREAEIAALKNRPPPRDCSLEALFPDEYGLAPSATATTPFQAGAPVEENAPVVSDGEANPAESAPVQVFEIPPATNVEPAAPAEAPVVETEPASSITLENGCALLEQGVDALHVVSC</sequence>